<organism evidence="7 8">
    <name type="scientific">Reticulomyxa filosa</name>
    <dbReference type="NCBI Taxonomy" id="46433"/>
    <lineage>
        <taxon>Eukaryota</taxon>
        <taxon>Sar</taxon>
        <taxon>Rhizaria</taxon>
        <taxon>Retaria</taxon>
        <taxon>Foraminifera</taxon>
        <taxon>Monothalamids</taxon>
        <taxon>Reticulomyxidae</taxon>
        <taxon>Reticulomyxa</taxon>
    </lineage>
</organism>
<evidence type="ECO:0000256" key="1">
    <source>
        <dbReference type="ARBA" id="ARBA00001974"/>
    </source>
</evidence>
<dbReference type="InterPro" id="IPR036188">
    <property type="entry name" value="FAD/NAD-bd_sf"/>
</dbReference>
<dbReference type="PANTHER" id="PTHR42913:SF9">
    <property type="entry name" value="SLR1591 PROTEIN"/>
    <property type="match status" value="1"/>
</dbReference>
<sequence length="274" mass="30976">MSSIWEGTEKFRLVLLGGGHTNTQVLKYFRRENVPKHIELILVSDYESAFYSGLCPAGVAEMCEEKDFSIEFCICNSYCVQGVYLRALIKIALFICILLNCSKALGWEFIQCQVTKIEASKQKITGQTSDKKQLTIKYDLLCVDIGSRNVGHALPGVQEYSVGTRPLKQLLQKIDSKLSQCLEDINKQSIIIVTVGGGVAGCELTMCMLARVQNRTRQRKDFQVHSIVVTNKDGVCADEPESLREAVTKVMLEKKLRYFMFIVIIVINIYKWIQ</sequence>
<keyword evidence="7" id="KW-0808">Transferase</keyword>
<keyword evidence="5" id="KW-0812">Transmembrane</keyword>
<dbReference type="AlphaFoldDB" id="X6M3Y5"/>
<proteinExistence type="predicted"/>
<evidence type="ECO:0000256" key="2">
    <source>
        <dbReference type="ARBA" id="ARBA00022630"/>
    </source>
</evidence>
<evidence type="ECO:0000313" key="7">
    <source>
        <dbReference type="EMBL" id="ETO07740.1"/>
    </source>
</evidence>
<gene>
    <name evidence="7" type="ORF">RFI_29650</name>
</gene>
<feature type="transmembrane region" description="Helical" evidence="5">
    <location>
        <begin position="190"/>
        <end position="210"/>
    </location>
</feature>
<dbReference type="InterPro" id="IPR023753">
    <property type="entry name" value="FAD/NAD-binding_dom"/>
</dbReference>
<dbReference type="SUPFAM" id="SSF51905">
    <property type="entry name" value="FAD/NAD(P)-binding domain"/>
    <property type="match status" value="1"/>
</dbReference>
<dbReference type="InterPro" id="IPR051169">
    <property type="entry name" value="NADH-Q_oxidoreductase"/>
</dbReference>
<dbReference type="GO" id="GO:0019646">
    <property type="term" value="P:aerobic electron transport chain"/>
    <property type="evidence" value="ECO:0007669"/>
    <property type="project" value="TreeGrafter"/>
</dbReference>
<accession>X6M3Y5</accession>
<keyword evidence="7" id="KW-0418">Kinase</keyword>
<dbReference type="Gene3D" id="3.50.50.100">
    <property type="match status" value="1"/>
</dbReference>
<keyword evidence="2" id="KW-0285">Flavoprotein</keyword>
<dbReference type="PANTHER" id="PTHR42913">
    <property type="entry name" value="APOPTOSIS-INDUCING FACTOR 1"/>
    <property type="match status" value="1"/>
</dbReference>
<evidence type="ECO:0000256" key="3">
    <source>
        <dbReference type="ARBA" id="ARBA00022827"/>
    </source>
</evidence>
<comment type="caution">
    <text evidence="7">The sequence shown here is derived from an EMBL/GenBank/DDBJ whole genome shotgun (WGS) entry which is preliminary data.</text>
</comment>
<comment type="cofactor">
    <cofactor evidence="1">
        <name>FAD</name>
        <dbReference type="ChEBI" id="CHEBI:57692"/>
    </cofactor>
</comment>
<reference evidence="7 8" key="1">
    <citation type="journal article" date="2013" name="Curr. Biol.">
        <title>The Genome of the Foraminiferan Reticulomyxa filosa.</title>
        <authorList>
            <person name="Glockner G."/>
            <person name="Hulsmann N."/>
            <person name="Schleicher M."/>
            <person name="Noegel A.A."/>
            <person name="Eichinger L."/>
            <person name="Gallinger C."/>
            <person name="Pawlowski J."/>
            <person name="Sierra R."/>
            <person name="Euteneuer U."/>
            <person name="Pillet L."/>
            <person name="Moustafa A."/>
            <person name="Platzer M."/>
            <person name="Groth M."/>
            <person name="Szafranski K."/>
            <person name="Schliwa M."/>
        </authorList>
    </citation>
    <scope>NUCLEOTIDE SEQUENCE [LARGE SCALE GENOMIC DNA]</scope>
</reference>
<dbReference type="OrthoDB" id="409395at2759"/>
<keyword evidence="8" id="KW-1185">Reference proteome</keyword>
<keyword evidence="5" id="KW-1133">Transmembrane helix</keyword>
<feature type="transmembrane region" description="Helical" evidence="5">
    <location>
        <begin position="256"/>
        <end position="273"/>
    </location>
</feature>
<evidence type="ECO:0000256" key="5">
    <source>
        <dbReference type="SAM" id="Phobius"/>
    </source>
</evidence>
<evidence type="ECO:0000313" key="8">
    <source>
        <dbReference type="Proteomes" id="UP000023152"/>
    </source>
</evidence>
<dbReference type="EMBL" id="ASPP01025804">
    <property type="protein sequence ID" value="ETO07740.1"/>
    <property type="molecule type" value="Genomic_DNA"/>
</dbReference>
<dbReference type="GO" id="GO:0016301">
    <property type="term" value="F:kinase activity"/>
    <property type="evidence" value="ECO:0007669"/>
    <property type="project" value="UniProtKB-KW"/>
</dbReference>
<evidence type="ECO:0000256" key="4">
    <source>
        <dbReference type="ARBA" id="ARBA00023002"/>
    </source>
</evidence>
<protein>
    <submittedName>
        <fullName evidence="7">Selenide, water dikinase</fullName>
    </submittedName>
</protein>
<keyword evidence="3" id="KW-0274">FAD</keyword>
<feature type="domain" description="FAD/NAD(P)-binding" evidence="6">
    <location>
        <begin position="12"/>
        <end position="256"/>
    </location>
</feature>
<dbReference type="Pfam" id="PF07992">
    <property type="entry name" value="Pyr_redox_2"/>
    <property type="match status" value="1"/>
</dbReference>
<name>X6M3Y5_RETFI</name>
<dbReference type="GO" id="GO:0003955">
    <property type="term" value="F:NAD(P)H dehydrogenase (quinone) activity"/>
    <property type="evidence" value="ECO:0007669"/>
    <property type="project" value="TreeGrafter"/>
</dbReference>
<evidence type="ECO:0000259" key="6">
    <source>
        <dbReference type="Pfam" id="PF07992"/>
    </source>
</evidence>
<keyword evidence="5" id="KW-0472">Membrane</keyword>
<dbReference type="Proteomes" id="UP000023152">
    <property type="component" value="Unassembled WGS sequence"/>
</dbReference>
<keyword evidence="4" id="KW-0560">Oxidoreductase</keyword>